<evidence type="ECO:0000256" key="1">
    <source>
        <dbReference type="SAM" id="MobiDB-lite"/>
    </source>
</evidence>
<name>A0AAU6R6A2_9CAUD</name>
<evidence type="ECO:0000313" key="3">
    <source>
        <dbReference type="EMBL" id="WZE63512.1"/>
    </source>
</evidence>
<evidence type="ECO:0000256" key="2">
    <source>
        <dbReference type="SAM" id="Phobius"/>
    </source>
</evidence>
<feature type="transmembrane region" description="Helical" evidence="2">
    <location>
        <begin position="428"/>
        <end position="450"/>
    </location>
</feature>
<organism evidence="3">
    <name type="scientific">Micrococcus phage Kurnik</name>
    <dbReference type="NCBI Taxonomy" id="3092208"/>
    <lineage>
        <taxon>Viruses</taxon>
        <taxon>Duplodnaviria</taxon>
        <taxon>Heunggongvirae</taxon>
        <taxon>Uroviricota</taxon>
        <taxon>Caudoviricetes</taxon>
    </lineage>
</organism>
<accession>A0AAU6R6A2</accession>
<keyword evidence="2" id="KW-0812">Transmembrane</keyword>
<dbReference type="EMBL" id="OR756649">
    <property type="protein sequence ID" value="WZE63512.1"/>
    <property type="molecule type" value="Genomic_DNA"/>
</dbReference>
<reference evidence="3" key="1">
    <citation type="submission" date="2023-10" db="EMBL/GenBank/DDBJ databases">
        <title>Two new lytic phages for Micrococcus sp. strain 1402.</title>
        <authorList>
            <person name="Petrzik K."/>
        </authorList>
    </citation>
    <scope>NUCLEOTIDE SEQUENCE</scope>
</reference>
<protein>
    <recommendedName>
        <fullName evidence="4">Minor tail protein</fullName>
    </recommendedName>
</protein>
<feature type="compositionally biased region" description="Low complexity" evidence="1">
    <location>
        <begin position="378"/>
        <end position="394"/>
    </location>
</feature>
<feature type="region of interest" description="Disordered" evidence="1">
    <location>
        <begin position="356"/>
        <end position="404"/>
    </location>
</feature>
<keyword evidence="2" id="KW-0472">Membrane</keyword>
<evidence type="ECO:0008006" key="4">
    <source>
        <dbReference type="Google" id="ProtNLM"/>
    </source>
</evidence>
<keyword evidence="2" id="KW-1133">Transmembrane helix</keyword>
<feature type="compositionally biased region" description="Acidic residues" evidence="1">
    <location>
        <begin position="364"/>
        <end position="376"/>
    </location>
</feature>
<sequence>MKLKSMGAGLAVAVLATLGVGISAGSASAHTSKVDGVAVCQPDGTYSVDWTYNATNVPNGVEAETKALHSNPGKLATIDGVDKGGQIFLSVWTDHQINVPGAPVKTGNWSAKFKTVGVPGNYVGDISTMVQTDWKGGPSEDPVGTVRVDGTCKPPAPAIKEIPYPTLLANDVCGAQNDTVYVDPAWIEQYGSLVNGPWIDTKYKNQDGRWVVDGSAQIKPELRGQYIWAGTSTTTPSDFRRWQMYPGTAPFVHEDVATACPPVEVPAKHLASGEAVCGAYSITLYNKQGEGEANQTASYVVYIDGEFSEAYTVAANEEKVITGTFPEDSGNHQVIVRSGPAQGDEFQLSLDVLSDCETNVPPTEPEEPTNPEEPTEPETPVTPEEPTTPVTTPEKPAAEKPVVAKTARVASAPTEEILAQTGGEIDGVVWIGGAILGVAGASLIALGAMANRARARQK</sequence>
<proteinExistence type="predicted"/>